<protein>
    <submittedName>
        <fullName evidence="1">Uncharacterized protein</fullName>
    </submittedName>
</protein>
<organism evidence="1">
    <name type="scientific">Lepeophtheirus salmonis</name>
    <name type="common">Salmon louse</name>
    <name type="synonym">Caligus salmonis</name>
    <dbReference type="NCBI Taxonomy" id="72036"/>
    <lineage>
        <taxon>Eukaryota</taxon>
        <taxon>Metazoa</taxon>
        <taxon>Ecdysozoa</taxon>
        <taxon>Arthropoda</taxon>
        <taxon>Crustacea</taxon>
        <taxon>Multicrustacea</taxon>
        <taxon>Hexanauplia</taxon>
        <taxon>Copepoda</taxon>
        <taxon>Siphonostomatoida</taxon>
        <taxon>Caligidae</taxon>
        <taxon>Lepeophtheirus</taxon>
    </lineage>
</organism>
<proteinExistence type="predicted"/>
<accession>A0A0K2T6A3</accession>
<dbReference type="EMBL" id="HACA01003615">
    <property type="protein sequence ID" value="CDW20976.1"/>
    <property type="molecule type" value="Transcribed_RNA"/>
</dbReference>
<sequence>MIQYFVCKDSRDNKSYIILYMFSSKSSFTFEILCRLPTGANENLFDSKYS</sequence>
<reference evidence="1" key="1">
    <citation type="submission" date="2014-05" db="EMBL/GenBank/DDBJ databases">
        <authorList>
            <person name="Chronopoulou M."/>
        </authorList>
    </citation>
    <scope>NUCLEOTIDE SEQUENCE</scope>
    <source>
        <tissue evidence="1">Whole organism</tissue>
    </source>
</reference>
<name>A0A0K2T6A3_LEPSM</name>
<dbReference type="AlphaFoldDB" id="A0A0K2T6A3"/>
<evidence type="ECO:0000313" key="1">
    <source>
        <dbReference type="EMBL" id="CDW20976.1"/>
    </source>
</evidence>